<keyword evidence="1" id="KW-1133">Transmembrane helix</keyword>
<dbReference type="EMBL" id="JAHCLR010000001">
    <property type="protein sequence ID" value="MBS9532210.1"/>
    <property type="molecule type" value="Genomic_DNA"/>
</dbReference>
<reference evidence="2 3" key="1">
    <citation type="submission" date="2021-05" db="EMBL/GenBank/DDBJ databases">
        <title>Mycobacterium acidophilum sp. nov., an extremely acid-tolerant member of the genus Mycobacterium.</title>
        <authorList>
            <person name="Xia J."/>
        </authorList>
    </citation>
    <scope>NUCLEOTIDE SEQUENCE [LARGE SCALE GENOMIC DNA]</scope>
    <source>
        <strain evidence="2 3">M1</strain>
    </source>
</reference>
<sequence>MVWGIVLAVLLVLLVIGGLIAGVVNLIFPFGRAPASNTELAVILAISFFTLLLTVLMAELGGAWFVLPIAVGLTAVSIIRHSAPVLETDEQRRIRVAEEGRRAAARERVAARKRIDDFGKDGLSLIARAQRAVDGIMATEAARDGWLGDADDLDFSADLTMITGTLKQARRMEKLAAKSKAIPRPSDEDTSMVRDAERAVKHLRSAVKQRAQILDDCASQARHVDRTLAQEREDARLAERRDEARRQLAAELYGVEAAPPASHSDAADAVQAYVAAFRELKGVIDEQRRREITKTLDSD</sequence>
<keyword evidence="3" id="KW-1185">Reference proteome</keyword>
<name>A0ABS5RD57_9MYCO</name>
<keyword evidence="1" id="KW-0472">Membrane</keyword>
<dbReference type="RefSeq" id="WP_214091079.1">
    <property type="nucleotide sequence ID" value="NZ_JAHCLR010000001.1"/>
</dbReference>
<evidence type="ECO:0000313" key="2">
    <source>
        <dbReference type="EMBL" id="MBS9532210.1"/>
    </source>
</evidence>
<comment type="caution">
    <text evidence="2">The sequence shown here is derived from an EMBL/GenBank/DDBJ whole genome shotgun (WGS) entry which is preliminary data.</text>
</comment>
<organism evidence="2 3">
    <name type="scientific">Mycolicibacter acidiphilus</name>
    <dbReference type="NCBI Taxonomy" id="2835306"/>
    <lineage>
        <taxon>Bacteria</taxon>
        <taxon>Bacillati</taxon>
        <taxon>Actinomycetota</taxon>
        <taxon>Actinomycetes</taxon>
        <taxon>Mycobacteriales</taxon>
        <taxon>Mycobacteriaceae</taxon>
        <taxon>Mycolicibacter</taxon>
    </lineage>
</organism>
<accession>A0ABS5RD57</accession>
<evidence type="ECO:0000313" key="3">
    <source>
        <dbReference type="Proteomes" id="UP001519535"/>
    </source>
</evidence>
<gene>
    <name evidence="2" type="ORF">KIH27_01250</name>
</gene>
<evidence type="ECO:0000256" key="1">
    <source>
        <dbReference type="SAM" id="Phobius"/>
    </source>
</evidence>
<dbReference type="Proteomes" id="UP001519535">
    <property type="component" value="Unassembled WGS sequence"/>
</dbReference>
<proteinExistence type="predicted"/>
<keyword evidence="1" id="KW-0812">Transmembrane</keyword>
<feature type="transmembrane region" description="Helical" evidence="1">
    <location>
        <begin position="6"/>
        <end position="28"/>
    </location>
</feature>
<protein>
    <submittedName>
        <fullName evidence="2">Uncharacterized protein</fullName>
    </submittedName>
</protein>
<feature type="transmembrane region" description="Helical" evidence="1">
    <location>
        <begin position="40"/>
        <end position="58"/>
    </location>
</feature>